<dbReference type="Proteomes" id="UP000439903">
    <property type="component" value="Unassembled WGS sequence"/>
</dbReference>
<sequence length="171" mass="20031">MFNGTVDHIIKKRRKEIDNGSPVNFNLLDLLLISNSSHDFQNVEDDEPPMNDDEIKGILAEVLAASVETTLSVVSANLRVLEGDEIIGDHYWPSGTWFWIDNERIMNHPNNWNEFEYFNPDRFLCKELGGTGEKNTEEYVYTIWWRYKNVSWSEFSTHRNKNVDNFTLQKV</sequence>
<dbReference type="GO" id="GO:0005506">
    <property type="term" value="F:iron ion binding"/>
    <property type="evidence" value="ECO:0007669"/>
    <property type="project" value="InterPro"/>
</dbReference>
<evidence type="ECO:0000313" key="2">
    <source>
        <dbReference type="Proteomes" id="UP000439903"/>
    </source>
</evidence>
<dbReference type="EMBL" id="WTPW01001263">
    <property type="protein sequence ID" value="KAF0445750.1"/>
    <property type="molecule type" value="Genomic_DNA"/>
</dbReference>
<dbReference type="Gene3D" id="1.10.630.10">
    <property type="entry name" value="Cytochrome P450"/>
    <property type="match status" value="2"/>
</dbReference>
<dbReference type="InterPro" id="IPR001128">
    <property type="entry name" value="Cyt_P450"/>
</dbReference>
<gene>
    <name evidence="1" type="ORF">F8M41_003059</name>
</gene>
<dbReference type="GO" id="GO:0004497">
    <property type="term" value="F:monooxygenase activity"/>
    <property type="evidence" value="ECO:0007669"/>
    <property type="project" value="InterPro"/>
</dbReference>
<dbReference type="InterPro" id="IPR036396">
    <property type="entry name" value="Cyt_P450_sf"/>
</dbReference>
<organism evidence="1 2">
    <name type="scientific">Gigaspora margarita</name>
    <dbReference type="NCBI Taxonomy" id="4874"/>
    <lineage>
        <taxon>Eukaryota</taxon>
        <taxon>Fungi</taxon>
        <taxon>Fungi incertae sedis</taxon>
        <taxon>Mucoromycota</taxon>
        <taxon>Glomeromycotina</taxon>
        <taxon>Glomeromycetes</taxon>
        <taxon>Diversisporales</taxon>
        <taxon>Gigasporaceae</taxon>
        <taxon>Gigaspora</taxon>
    </lineage>
</organism>
<proteinExistence type="predicted"/>
<dbReference type="AlphaFoldDB" id="A0A8H3XDC1"/>
<dbReference type="SUPFAM" id="SSF48264">
    <property type="entry name" value="Cytochrome P450"/>
    <property type="match status" value="1"/>
</dbReference>
<protein>
    <submittedName>
        <fullName evidence="1">Cytochrome P450</fullName>
    </submittedName>
</protein>
<evidence type="ECO:0000313" key="1">
    <source>
        <dbReference type="EMBL" id="KAF0445750.1"/>
    </source>
</evidence>
<dbReference type="Pfam" id="PF00067">
    <property type="entry name" value="p450"/>
    <property type="match status" value="1"/>
</dbReference>
<dbReference type="OrthoDB" id="1470350at2759"/>
<accession>A0A8H3XDC1</accession>
<dbReference type="GO" id="GO:0016705">
    <property type="term" value="F:oxidoreductase activity, acting on paired donors, with incorporation or reduction of molecular oxygen"/>
    <property type="evidence" value="ECO:0007669"/>
    <property type="project" value="InterPro"/>
</dbReference>
<keyword evidence="2" id="KW-1185">Reference proteome</keyword>
<dbReference type="GO" id="GO:0020037">
    <property type="term" value="F:heme binding"/>
    <property type="evidence" value="ECO:0007669"/>
    <property type="project" value="InterPro"/>
</dbReference>
<reference evidence="1 2" key="1">
    <citation type="journal article" date="2019" name="Environ. Microbiol.">
        <title>At the nexus of three kingdoms: the genome of the mycorrhizal fungus Gigaspora margarita provides insights into plant, endobacterial and fungal interactions.</title>
        <authorList>
            <person name="Venice F."/>
            <person name="Ghignone S."/>
            <person name="Salvioli di Fossalunga A."/>
            <person name="Amselem J."/>
            <person name="Novero M."/>
            <person name="Xianan X."/>
            <person name="Sedzielewska Toro K."/>
            <person name="Morin E."/>
            <person name="Lipzen A."/>
            <person name="Grigoriev I.V."/>
            <person name="Henrissat B."/>
            <person name="Martin F.M."/>
            <person name="Bonfante P."/>
        </authorList>
    </citation>
    <scope>NUCLEOTIDE SEQUENCE [LARGE SCALE GENOMIC DNA]</scope>
    <source>
        <strain evidence="1 2">BEG34</strain>
    </source>
</reference>
<name>A0A8H3XDC1_GIGMA</name>
<comment type="caution">
    <text evidence="1">The sequence shown here is derived from an EMBL/GenBank/DDBJ whole genome shotgun (WGS) entry which is preliminary data.</text>
</comment>